<evidence type="ECO:0000313" key="2">
    <source>
        <dbReference type="EMBL" id="KRY06018.1"/>
    </source>
</evidence>
<organism evidence="2 3">
    <name type="scientific">Trichinella spiralis</name>
    <name type="common">Trichina worm</name>
    <dbReference type="NCBI Taxonomy" id="6334"/>
    <lineage>
        <taxon>Eukaryota</taxon>
        <taxon>Metazoa</taxon>
        <taxon>Ecdysozoa</taxon>
        <taxon>Nematoda</taxon>
        <taxon>Enoplea</taxon>
        <taxon>Dorylaimia</taxon>
        <taxon>Trichinellida</taxon>
        <taxon>Trichinellidae</taxon>
        <taxon>Trichinella</taxon>
    </lineage>
</organism>
<name>A0A0V0Z0C8_TRISP</name>
<dbReference type="InParanoid" id="A0A0V0Z0C8"/>
<reference evidence="2 3" key="1">
    <citation type="submission" date="2015-01" db="EMBL/GenBank/DDBJ databases">
        <title>Evolution of Trichinella species and genotypes.</title>
        <authorList>
            <person name="Korhonen P.K."/>
            <person name="Edoardo P."/>
            <person name="Giuseppe L.R."/>
            <person name="Gasser R.B."/>
        </authorList>
    </citation>
    <scope>NUCLEOTIDE SEQUENCE [LARGE SCALE GENOMIC DNA]</scope>
    <source>
        <strain evidence="2">ISS3</strain>
    </source>
</reference>
<dbReference type="EMBL" id="JYDH01003324">
    <property type="protein sequence ID" value="KRY06018.1"/>
    <property type="molecule type" value="Genomic_DNA"/>
</dbReference>
<dbReference type="OrthoDB" id="10430217at2759"/>
<proteinExistence type="predicted"/>
<comment type="caution">
    <text evidence="2">The sequence shown here is derived from an EMBL/GenBank/DDBJ whole genome shotgun (WGS) entry which is preliminary data.</text>
</comment>
<protein>
    <submittedName>
        <fullName evidence="2">Uncharacterized protein</fullName>
    </submittedName>
</protein>
<feature type="region of interest" description="Disordered" evidence="1">
    <location>
        <begin position="1"/>
        <end position="21"/>
    </location>
</feature>
<accession>A0A0V0Z0C8</accession>
<sequence length="43" mass="4627">MKSLGDGQPNNNAKNLTEIEGKSTCPKQRNIAQNLAILTNTSL</sequence>
<evidence type="ECO:0000313" key="3">
    <source>
        <dbReference type="Proteomes" id="UP000054776"/>
    </source>
</evidence>
<gene>
    <name evidence="2" type="ORF">T01_11293</name>
</gene>
<dbReference type="Proteomes" id="UP000054776">
    <property type="component" value="Unassembled WGS sequence"/>
</dbReference>
<dbReference type="AlphaFoldDB" id="A0A0V0Z0C8"/>
<keyword evidence="3" id="KW-1185">Reference proteome</keyword>
<evidence type="ECO:0000256" key="1">
    <source>
        <dbReference type="SAM" id="MobiDB-lite"/>
    </source>
</evidence>